<dbReference type="Proteomes" id="UP000886844">
    <property type="component" value="Unassembled WGS sequence"/>
</dbReference>
<organism evidence="2 3">
    <name type="scientific">Candidatus Alistipes intestinigallinarum</name>
    <dbReference type="NCBI Taxonomy" id="2838440"/>
    <lineage>
        <taxon>Bacteria</taxon>
        <taxon>Pseudomonadati</taxon>
        <taxon>Bacteroidota</taxon>
        <taxon>Bacteroidia</taxon>
        <taxon>Bacteroidales</taxon>
        <taxon>Rikenellaceae</taxon>
        <taxon>Alistipes</taxon>
    </lineage>
</organism>
<proteinExistence type="predicted"/>
<accession>A0A9D1Z1G0</accession>
<evidence type="ECO:0000313" key="3">
    <source>
        <dbReference type="Proteomes" id="UP000886844"/>
    </source>
</evidence>
<keyword evidence="1" id="KW-0732">Signal</keyword>
<dbReference type="InterPro" id="IPR010870">
    <property type="entry name" value="Porin_O/P"/>
</dbReference>
<gene>
    <name evidence="2" type="ORF">H9828_09500</name>
</gene>
<evidence type="ECO:0000256" key="1">
    <source>
        <dbReference type="SAM" id="SignalP"/>
    </source>
</evidence>
<comment type="caution">
    <text evidence="2">The sequence shown here is derived from an EMBL/GenBank/DDBJ whole genome shotgun (WGS) entry which is preliminary data.</text>
</comment>
<dbReference type="Pfam" id="PF07396">
    <property type="entry name" value="Porin_O_P"/>
    <property type="match status" value="1"/>
</dbReference>
<name>A0A9D1Z1G0_9BACT</name>
<reference evidence="2" key="1">
    <citation type="journal article" date="2021" name="PeerJ">
        <title>Extensive microbial diversity within the chicken gut microbiome revealed by metagenomics and culture.</title>
        <authorList>
            <person name="Gilroy R."/>
            <person name="Ravi A."/>
            <person name="Getino M."/>
            <person name="Pursley I."/>
            <person name="Horton D.L."/>
            <person name="Alikhan N.F."/>
            <person name="Baker D."/>
            <person name="Gharbi K."/>
            <person name="Hall N."/>
            <person name="Watson M."/>
            <person name="Adriaenssens E.M."/>
            <person name="Foster-Nyarko E."/>
            <person name="Jarju S."/>
            <person name="Secka A."/>
            <person name="Antonio M."/>
            <person name="Oren A."/>
            <person name="Chaudhuri R.R."/>
            <person name="La Ragione R."/>
            <person name="Hildebrand F."/>
            <person name="Pallen M.J."/>
        </authorList>
    </citation>
    <scope>NUCLEOTIDE SEQUENCE</scope>
    <source>
        <strain evidence="2">5134</strain>
    </source>
</reference>
<dbReference type="EMBL" id="DXDA01000072">
    <property type="protein sequence ID" value="HIY69637.1"/>
    <property type="molecule type" value="Genomic_DNA"/>
</dbReference>
<sequence>MRSLLPKLFVLSGLLLPVSVPVFADAADSCRTTLTLPAAGPDGRTRASEPAFTVQLHGTVRAKFEYQPDLGQSRFEVRNARFSLSGSVTRAVDYKAEIDLSDEGAIKMLDAYARLHLLQRKLRFTIGQMRVPFTIDAHRSPHQQYFANRSFIAKQAGNVRDVGATLGWTFGETVPVTLEGGLFNGSGLTDQKDFWTGSFNYSAKAQMKFADRVNLALSIQKTHPDIVDIRMYDVGAYYENPLWHIEAEYLRKNYARDAFEGVNVVDAFVCRNLPLRNCRALRQISILARYDYMSDHSKGIADPTTGRLVLDDPERHRVTGGVTLSLGLPFRADIRLNYEAYFYRRTATPALSEQDKVVAEFMIRF</sequence>
<feature type="signal peptide" evidence="1">
    <location>
        <begin position="1"/>
        <end position="26"/>
    </location>
</feature>
<dbReference type="AlphaFoldDB" id="A0A9D1Z1G0"/>
<dbReference type="SUPFAM" id="SSF56935">
    <property type="entry name" value="Porins"/>
    <property type="match status" value="1"/>
</dbReference>
<dbReference type="InterPro" id="IPR023614">
    <property type="entry name" value="Porin_dom_sf"/>
</dbReference>
<feature type="chain" id="PRO_5039126745" evidence="1">
    <location>
        <begin position="27"/>
        <end position="365"/>
    </location>
</feature>
<reference evidence="2" key="2">
    <citation type="submission" date="2021-04" db="EMBL/GenBank/DDBJ databases">
        <authorList>
            <person name="Gilroy R."/>
        </authorList>
    </citation>
    <scope>NUCLEOTIDE SEQUENCE</scope>
    <source>
        <strain evidence="2">5134</strain>
    </source>
</reference>
<protein>
    <submittedName>
        <fullName evidence="2">OprO/OprP family phosphate-selective porin</fullName>
    </submittedName>
</protein>
<evidence type="ECO:0000313" key="2">
    <source>
        <dbReference type="EMBL" id="HIY69637.1"/>
    </source>
</evidence>
<dbReference type="Gene3D" id="2.40.160.10">
    <property type="entry name" value="Porin"/>
    <property type="match status" value="1"/>
</dbReference>